<dbReference type="SUPFAM" id="SSF158235">
    <property type="entry name" value="SOCS box-like"/>
    <property type="match status" value="1"/>
</dbReference>
<dbReference type="InterPro" id="IPR036036">
    <property type="entry name" value="SOCS_box-like_dom_sf"/>
</dbReference>
<name>A0A6P8KB40_DROMA</name>
<feature type="region of interest" description="Disordered" evidence="3">
    <location>
        <begin position="479"/>
        <end position="532"/>
    </location>
</feature>
<feature type="compositionally biased region" description="Acidic residues" evidence="3">
    <location>
        <begin position="479"/>
        <end position="491"/>
    </location>
</feature>
<dbReference type="Gene3D" id="1.10.750.20">
    <property type="entry name" value="SOCS box"/>
    <property type="match status" value="1"/>
</dbReference>
<dbReference type="PANTHER" id="PTHR20966">
    <property type="entry name" value="ANKYRIN REPEAT AND SOCS BOX PROTEIN 17"/>
    <property type="match status" value="1"/>
</dbReference>
<evidence type="ECO:0000256" key="2">
    <source>
        <dbReference type="ARBA" id="ARBA00023043"/>
    </source>
</evidence>
<organism evidence="5 6">
    <name type="scientific">Drosophila mauritiana</name>
    <name type="common">Fruit fly</name>
    <dbReference type="NCBI Taxonomy" id="7226"/>
    <lineage>
        <taxon>Eukaryota</taxon>
        <taxon>Metazoa</taxon>
        <taxon>Ecdysozoa</taxon>
        <taxon>Arthropoda</taxon>
        <taxon>Hexapoda</taxon>
        <taxon>Insecta</taxon>
        <taxon>Pterygota</taxon>
        <taxon>Neoptera</taxon>
        <taxon>Endopterygota</taxon>
        <taxon>Diptera</taxon>
        <taxon>Brachycera</taxon>
        <taxon>Muscomorpha</taxon>
        <taxon>Ephydroidea</taxon>
        <taxon>Drosophilidae</taxon>
        <taxon>Drosophila</taxon>
        <taxon>Sophophora</taxon>
    </lineage>
</organism>
<dbReference type="GO" id="GO:0035556">
    <property type="term" value="P:intracellular signal transduction"/>
    <property type="evidence" value="ECO:0007669"/>
    <property type="project" value="InterPro"/>
</dbReference>
<dbReference type="CTD" id="43683"/>
<dbReference type="GeneID" id="117144428"/>
<dbReference type="AlphaFoldDB" id="A0A6P8KB40"/>
<dbReference type="InterPro" id="IPR039147">
    <property type="entry name" value="ASB17"/>
</dbReference>
<dbReference type="Pfam" id="PF07525">
    <property type="entry name" value="SOCS_box"/>
    <property type="match status" value="1"/>
</dbReference>
<evidence type="ECO:0000256" key="3">
    <source>
        <dbReference type="SAM" id="MobiDB-lite"/>
    </source>
</evidence>
<keyword evidence="2" id="KW-0040">ANK repeat</keyword>
<dbReference type="PROSITE" id="PS50225">
    <property type="entry name" value="SOCS"/>
    <property type="match status" value="1"/>
</dbReference>
<proteinExistence type="predicted"/>
<sequence>MVRKNASKFQSAIDCLAKANRIELNRISFNGVLEFHSVFEELIEIYLSAGNQTPVCQLLCWELYGNKEASKLLQAFQRLVSQLKSQFVWVRCWLPLPRHFYGFRRETESRARLRLRLRERLRRNPAERASHQRNRRTQRRHLVMDYIFECFFDDTFEQISRNGLQDRQSRRDVLDHLSSIIKGCSGGQNSQTDEVAAIAVTAAMRYHRMAKEQNGQVCLMGKYHNILYIGLRTCWDWGVRDSEVVVKLLVAIYECEKTYERIFLGALFGPHAPHFIAGWRSDFQDQHENVRAMVYFLKHATREQLTLPVWIPRFEQERQLRFIDVPIESCGKSSPLRIALQANAPELLLILLRYGAAPQPPDGGASVIIALLDKLIEDGRNYSFELVMCLKILLRNVVMIEMPFKPLLYAARREMFFDRYGRLLMDKIIGKEQVYGVPSLRHLCRCCIRDVLRMHNQLPNGIDTLRLPKRLQRYIDLTEELEGPEAQDTEDKDQQREKSSPKCKLGSEAGRLDTISSAGESEDESENQAQLLQAVTDPEKAALAAFMATGDGAYTEEAKKAAVEAYVAACPPDFDPDFPPISLPGEPR</sequence>
<dbReference type="PANTHER" id="PTHR20966:SF2">
    <property type="entry name" value="ANKYRIN REPEAT AND SOCS BOX PROTEIN 17"/>
    <property type="match status" value="1"/>
</dbReference>
<dbReference type="InterPro" id="IPR001496">
    <property type="entry name" value="SOCS_box"/>
</dbReference>
<feature type="domain" description="SOCS box" evidence="4">
    <location>
        <begin position="437"/>
        <end position="476"/>
    </location>
</feature>
<protein>
    <submittedName>
        <fullName evidence="6">Uncharacterized protein LOC117144428 isoform X1</fullName>
    </submittedName>
</protein>
<keyword evidence="5" id="KW-1185">Reference proteome</keyword>
<evidence type="ECO:0000313" key="6">
    <source>
        <dbReference type="RefSeq" id="XP_033165462.1"/>
    </source>
</evidence>
<dbReference type="Proteomes" id="UP000515162">
    <property type="component" value="Chromosome 3R"/>
</dbReference>
<evidence type="ECO:0000259" key="4">
    <source>
        <dbReference type="PROSITE" id="PS50225"/>
    </source>
</evidence>
<accession>A0A6P8KB40</accession>
<dbReference type="RefSeq" id="XP_033165462.1">
    <property type="nucleotide sequence ID" value="XM_033309571.1"/>
</dbReference>
<keyword evidence="1" id="KW-0833">Ubl conjugation pathway</keyword>
<gene>
    <name evidence="6" type="primary">LOC117144428</name>
</gene>
<dbReference type="FunFam" id="1.10.750.20:FF:000001">
    <property type="entry name" value="Ankyrin repeat and SOCS box containing 1"/>
    <property type="match status" value="1"/>
</dbReference>
<evidence type="ECO:0000256" key="1">
    <source>
        <dbReference type="ARBA" id="ARBA00022786"/>
    </source>
</evidence>
<dbReference type="CDD" id="cd03587">
    <property type="entry name" value="SOCS"/>
    <property type="match status" value="1"/>
</dbReference>
<evidence type="ECO:0000313" key="5">
    <source>
        <dbReference type="Proteomes" id="UP000515162"/>
    </source>
</evidence>
<dbReference type="SMART" id="SM00969">
    <property type="entry name" value="SOCS_box"/>
    <property type="match status" value="1"/>
</dbReference>
<reference evidence="6" key="1">
    <citation type="submission" date="2025-08" db="UniProtKB">
        <authorList>
            <consortium name="RefSeq"/>
        </authorList>
    </citation>
    <scope>IDENTIFICATION</scope>
    <source>
        <strain evidence="6">Mau12</strain>
        <tissue evidence="6">Whole Body</tissue>
    </source>
</reference>